<feature type="compositionally biased region" description="Polar residues" evidence="1">
    <location>
        <begin position="1"/>
        <end position="10"/>
    </location>
</feature>
<protein>
    <submittedName>
        <fullName evidence="2">Uncharacterized protein</fullName>
    </submittedName>
</protein>
<dbReference type="RefSeq" id="WP_161716990.1">
    <property type="nucleotide sequence ID" value="NZ_JAAAPO010000001.1"/>
</dbReference>
<name>A0ABW9XB34_9SPHN</name>
<sequence>MSYQTHTPSPRATAKAAPPPLDPRDRLRRFGPIRPMQHSPSLIERILFS</sequence>
<dbReference type="EMBL" id="JAAAPO010000001">
    <property type="protein sequence ID" value="NBC35751.1"/>
    <property type="molecule type" value="Genomic_DNA"/>
</dbReference>
<evidence type="ECO:0000256" key="1">
    <source>
        <dbReference type="SAM" id="MobiDB-lite"/>
    </source>
</evidence>
<comment type="caution">
    <text evidence="2">The sequence shown here is derived from an EMBL/GenBank/DDBJ whole genome shotgun (WGS) entry which is preliminary data.</text>
</comment>
<feature type="region of interest" description="Disordered" evidence="1">
    <location>
        <begin position="1"/>
        <end position="36"/>
    </location>
</feature>
<reference evidence="3" key="1">
    <citation type="submission" date="2020-01" db="EMBL/GenBank/DDBJ databases">
        <title>Sphingomonas sp. strain CSW-10.</title>
        <authorList>
            <person name="Chen W.-M."/>
        </authorList>
    </citation>
    <scope>NUCLEOTIDE SEQUENCE [LARGE SCALE GENOMIC DNA]</scope>
    <source>
        <strain evidence="3">FSY-8</strain>
    </source>
</reference>
<gene>
    <name evidence="2" type="ORF">GTZ99_04175</name>
</gene>
<evidence type="ECO:0000313" key="3">
    <source>
        <dbReference type="Proteomes" id="UP000753724"/>
    </source>
</evidence>
<dbReference type="Proteomes" id="UP000753724">
    <property type="component" value="Unassembled WGS sequence"/>
</dbReference>
<accession>A0ABW9XB34</accession>
<keyword evidence="3" id="KW-1185">Reference proteome</keyword>
<evidence type="ECO:0000313" key="2">
    <source>
        <dbReference type="EMBL" id="NBC35751.1"/>
    </source>
</evidence>
<organism evidence="2 3">
    <name type="scientific">Novosphingobium ovatum</name>
    <dbReference type="NCBI Taxonomy" id="1908523"/>
    <lineage>
        <taxon>Bacteria</taxon>
        <taxon>Pseudomonadati</taxon>
        <taxon>Pseudomonadota</taxon>
        <taxon>Alphaproteobacteria</taxon>
        <taxon>Sphingomonadales</taxon>
        <taxon>Sphingomonadaceae</taxon>
        <taxon>Novosphingobium</taxon>
    </lineage>
</organism>
<proteinExistence type="predicted"/>